<accession>A0AAV1TLV4</accession>
<comment type="caution">
    <text evidence="1">The sequence shown here is derived from an EMBL/GenBank/DDBJ whole genome shotgun (WGS) entry which is preliminary data.</text>
</comment>
<sequence length="110" mass="11452">MEFVCIYIKSSSTSTSVFTHVEVLSSGAPTTASTFADSDYEAAALSEALGTVAVTKQAKTHSRLASVSKCVQPVSPGPVGLSLSSGYHPDHGFFVVACSSACKHLHGFRI</sequence>
<dbReference type="AlphaFoldDB" id="A0AAV1TLV4"/>
<reference evidence="1" key="1">
    <citation type="submission" date="2024-01" db="EMBL/GenBank/DDBJ databases">
        <authorList>
            <person name="Webb A."/>
        </authorList>
    </citation>
    <scope>NUCLEOTIDE SEQUENCE</scope>
    <source>
        <strain evidence="1">Pm1</strain>
    </source>
</reference>
<dbReference type="Proteomes" id="UP001162060">
    <property type="component" value="Unassembled WGS sequence"/>
</dbReference>
<evidence type="ECO:0000313" key="1">
    <source>
        <dbReference type="EMBL" id="CAK7923350.1"/>
    </source>
</evidence>
<name>A0AAV1TLV4_9STRA</name>
<protein>
    <submittedName>
        <fullName evidence="1">Uncharacterized protein</fullName>
    </submittedName>
</protein>
<evidence type="ECO:0000313" key="2">
    <source>
        <dbReference type="Proteomes" id="UP001162060"/>
    </source>
</evidence>
<gene>
    <name evidence="1" type="ORF">PM001_LOCUS8500</name>
</gene>
<proteinExistence type="predicted"/>
<dbReference type="EMBL" id="CAKLBY020000068">
    <property type="protein sequence ID" value="CAK7923350.1"/>
    <property type="molecule type" value="Genomic_DNA"/>
</dbReference>
<organism evidence="1 2">
    <name type="scientific">Peronospora matthiolae</name>
    <dbReference type="NCBI Taxonomy" id="2874970"/>
    <lineage>
        <taxon>Eukaryota</taxon>
        <taxon>Sar</taxon>
        <taxon>Stramenopiles</taxon>
        <taxon>Oomycota</taxon>
        <taxon>Peronosporomycetes</taxon>
        <taxon>Peronosporales</taxon>
        <taxon>Peronosporaceae</taxon>
        <taxon>Peronospora</taxon>
    </lineage>
</organism>